<comment type="caution">
    <text evidence="2">The sequence shown here is derived from an EMBL/GenBank/DDBJ whole genome shotgun (WGS) entry which is preliminary data.</text>
</comment>
<reference evidence="2 3" key="1">
    <citation type="journal article" date="2021" name="Elife">
        <title>Chloroplast acquisition without the gene transfer in kleptoplastic sea slugs, Plakobranchus ocellatus.</title>
        <authorList>
            <person name="Maeda T."/>
            <person name="Takahashi S."/>
            <person name="Yoshida T."/>
            <person name="Shimamura S."/>
            <person name="Takaki Y."/>
            <person name="Nagai Y."/>
            <person name="Toyoda A."/>
            <person name="Suzuki Y."/>
            <person name="Arimoto A."/>
            <person name="Ishii H."/>
            <person name="Satoh N."/>
            <person name="Nishiyama T."/>
            <person name="Hasebe M."/>
            <person name="Maruyama T."/>
            <person name="Minagawa J."/>
            <person name="Obokata J."/>
            <person name="Shigenobu S."/>
        </authorList>
    </citation>
    <scope>NUCLEOTIDE SEQUENCE [LARGE SCALE GENOMIC DNA]</scope>
</reference>
<feature type="compositionally biased region" description="Acidic residues" evidence="1">
    <location>
        <begin position="32"/>
        <end position="55"/>
    </location>
</feature>
<evidence type="ECO:0000313" key="3">
    <source>
        <dbReference type="Proteomes" id="UP000735302"/>
    </source>
</evidence>
<feature type="compositionally biased region" description="Basic and acidic residues" evidence="1">
    <location>
        <begin position="56"/>
        <end position="66"/>
    </location>
</feature>
<gene>
    <name evidence="2" type="ORF">PoB_005840200</name>
</gene>
<evidence type="ECO:0000313" key="2">
    <source>
        <dbReference type="EMBL" id="GFO31897.1"/>
    </source>
</evidence>
<dbReference type="AlphaFoldDB" id="A0AAV4CK38"/>
<accession>A0AAV4CK38</accession>
<keyword evidence="3" id="KW-1185">Reference proteome</keyword>
<name>A0AAV4CK38_9GAST</name>
<proteinExistence type="predicted"/>
<protein>
    <submittedName>
        <fullName evidence="2">Uncharacterized protein</fullName>
    </submittedName>
</protein>
<dbReference type="EMBL" id="BLXT01006488">
    <property type="protein sequence ID" value="GFO31897.1"/>
    <property type="molecule type" value="Genomic_DNA"/>
</dbReference>
<feature type="region of interest" description="Disordered" evidence="1">
    <location>
        <begin position="32"/>
        <end position="66"/>
    </location>
</feature>
<dbReference type="Proteomes" id="UP000735302">
    <property type="component" value="Unassembled WGS sequence"/>
</dbReference>
<organism evidence="2 3">
    <name type="scientific">Plakobranchus ocellatus</name>
    <dbReference type="NCBI Taxonomy" id="259542"/>
    <lineage>
        <taxon>Eukaryota</taxon>
        <taxon>Metazoa</taxon>
        <taxon>Spiralia</taxon>
        <taxon>Lophotrochozoa</taxon>
        <taxon>Mollusca</taxon>
        <taxon>Gastropoda</taxon>
        <taxon>Heterobranchia</taxon>
        <taxon>Euthyneura</taxon>
        <taxon>Panpulmonata</taxon>
        <taxon>Sacoglossa</taxon>
        <taxon>Placobranchoidea</taxon>
        <taxon>Plakobranchidae</taxon>
        <taxon>Plakobranchus</taxon>
    </lineage>
</organism>
<evidence type="ECO:0000256" key="1">
    <source>
        <dbReference type="SAM" id="MobiDB-lite"/>
    </source>
</evidence>
<sequence>MGRLDKQAGKRRKTLTSDQGCIVLGWVVIEDNDHDIDDDDDDDDDDHDDDEDDDDDHHHDHDVMSW</sequence>